<dbReference type="PANTHER" id="PTHR11566">
    <property type="entry name" value="DYNAMIN"/>
    <property type="match status" value="1"/>
</dbReference>
<sequence length="452" mass="52677">MRPMPMLTRNQPILKLCKEHGPSGEHTLGVITRPDVAEAAKARNLVSVMQHEDKSFRFKYEWHVVRNRSSEPEEQSLSQDQRDDLEERFLNGHPWWKQVDSGSRGIEKLRERLRERLFNKAKRELPRLYSMLRDRLGPLEEQLAALGGDEMQEGRLQSMWDAAMNRLYNDARVHSRGKYVSNINDLAPKDDLHLRSRVVDQSEAFRDKLIADGRAWNTRIRPEPAGPDSDLVSVHKPNPPPVRTEKKTHDSLEAEVAEVTDMLKQSRGTELPGFFSPERISQLFWRMSKGWEAITKDHIEQIYLCCKLYFHDVTPEAFRHKARSMGKSGFSKARTIVERLVVPYVVPELDKCKRAALDELTELELDREDFLINADYRFLKDCRNHRESRGLVRGDELAADTGETYLSAMWSHYLIQRNIYIQNVLQQVIERHFLRNLAEILPRRLALNEIGH</sequence>
<accession>A0AAE8MZY2</accession>
<dbReference type="GO" id="GO:0005874">
    <property type="term" value="C:microtubule"/>
    <property type="evidence" value="ECO:0007669"/>
    <property type="project" value="TreeGrafter"/>
</dbReference>
<dbReference type="GO" id="GO:0016020">
    <property type="term" value="C:membrane"/>
    <property type="evidence" value="ECO:0007669"/>
    <property type="project" value="TreeGrafter"/>
</dbReference>
<comment type="caution">
    <text evidence="3">The sequence shown here is derived from an EMBL/GenBank/DDBJ whole genome shotgun (WGS) entry which is preliminary data.</text>
</comment>
<feature type="region of interest" description="Disordered" evidence="1">
    <location>
        <begin position="220"/>
        <end position="250"/>
    </location>
</feature>
<dbReference type="GO" id="GO:0016559">
    <property type="term" value="P:peroxisome fission"/>
    <property type="evidence" value="ECO:0007669"/>
    <property type="project" value="TreeGrafter"/>
</dbReference>
<evidence type="ECO:0000256" key="1">
    <source>
        <dbReference type="SAM" id="MobiDB-lite"/>
    </source>
</evidence>
<proteinExistence type="predicted"/>
<dbReference type="Gene3D" id="1.20.120.1240">
    <property type="entry name" value="Dynamin, middle domain"/>
    <property type="match status" value="1"/>
</dbReference>
<organism evidence="3 4">
    <name type="scientific">Cephalotrichum gorgonifer</name>
    <dbReference type="NCBI Taxonomy" id="2041049"/>
    <lineage>
        <taxon>Eukaryota</taxon>
        <taxon>Fungi</taxon>
        <taxon>Dikarya</taxon>
        <taxon>Ascomycota</taxon>
        <taxon>Pezizomycotina</taxon>
        <taxon>Sordariomycetes</taxon>
        <taxon>Hypocreomycetidae</taxon>
        <taxon>Microascales</taxon>
        <taxon>Microascaceae</taxon>
        <taxon>Cephalotrichum</taxon>
    </lineage>
</organism>
<dbReference type="GO" id="GO:0003924">
    <property type="term" value="F:GTPase activity"/>
    <property type="evidence" value="ECO:0007669"/>
    <property type="project" value="TreeGrafter"/>
</dbReference>
<name>A0AAE8MZY2_9PEZI</name>
<gene>
    <name evidence="3" type="ORF">DNG_04993</name>
</gene>
<dbReference type="AlphaFoldDB" id="A0AAE8MZY2"/>
<keyword evidence="4" id="KW-1185">Reference proteome</keyword>
<dbReference type="GO" id="GO:0000266">
    <property type="term" value="P:mitochondrial fission"/>
    <property type="evidence" value="ECO:0007669"/>
    <property type="project" value="TreeGrafter"/>
</dbReference>
<protein>
    <recommendedName>
        <fullName evidence="2">Dynamin stalk domain-containing protein</fullName>
    </recommendedName>
</protein>
<dbReference type="PANTHER" id="PTHR11566:SF21">
    <property type="entry name" value="DYNAMIN RELATED PROTEIN 1, ISOFORM A"/>
    <property type="match status" value="1"/>
</dbReference>
<dbReference type="InterPro" id="IPR027417">
    <property type="entry name" value="P-loop_NTPase"/>
</dbReference>
<dbReference type="SUPFAM" id="SSF52540">
    <property type="entry name" value="P-loop containing nucleoside triphosphate hydrolases"/>
    <property type="match status" value="1"/>
</dbReference>
<feature type="domain" description="Dynamin stalk" evidence="2">
    <location>
        <begin position="54"/>
        <end position="178"/>
    </location>
</feature>
<dbReference type="GO" id="GO:0048312">
    <property type="term" value="P:intracellular distribution of mitochondria"/>
    <property type="evidence" value="ECO:0007669"/>
    <property type="project" value="TreeGrafter"/>
</dbReference>
<dbReference type="Pfam" id="PF01031">
    <property type="entry name" value="Dynamin_M"/>
    <property type="match status" value="1"/>
</dbReference>
<dbReference type="InterPro" id="IPR022812">
    <property type="entry name" value="Dynamin"/>
</dbReference>
<dbReference type="Proteomes" id="UP001187682">
    <property type="component" value="Unassembled WGS sequence"/>
</dbReference>
<dbReference type="EMBL" id="ONZQ02000006">
    <property type="protein sequence ID" value="SPO02320.1"/>
    <property type="molecule type" value="Genomic_DNA"/>
</dbReference>
<evidence type="ECO:0000313" key="3">
    <source>
        <dbReference type="EMBL" id="SPO02320.1"/>
    </source>
</evidence>
<dbReference type="GO" id="GO:0008017">
    <property type="term" value="F:microtubule binding"/>
    <property type="evidence" value="ECO:0007669"/>
    <property type="project" value="TreeGrafter"/>
</dbReference>
<dbReference type="Gene3D" id="3.40.50.300">
    <property type="entry name" value="P-loop containing nucleotide triphosphate hydrolases"/>
    <property type="match status" value="1"/>
</dbReference>
<evidence type="ECO:0000259" key="2">
    <source>
        <dbReference type="Pfam" id="PF01031"/>
    </source>
</evidence>
<dbReference type="GO" id="GO:0006897">
    <property type="term" value="P:endocytosis"/>
    <property type="evidence" value="ECO:0007669"/>
    <property type="project" value="TreeGrafter"/>
</dbReference>
<reference evidence="3" key="1">
    <citation type="submission" date="2018-03" db="EMBL/GenBank/DDBJ databases">
        <authorList>
            <person name="Guldener U."/>
        </authorList>
    </citation>
    <scope>NUCLEOTIDE SEQUENCE</scope>
</reference>
<evidence type="ECO:0000313" key="4">
    <source>
        <dbReference type="Proteomes" id="UP001187682"/>
    </source>
</evidence>
<dbReference type="GO" id="GO:0005739">
    <property type="term" value="C:mitochondrion"/>
    <property type="evidence" value="ECO:0007669"/>
    <property type="project" value="TreeGrafter"/>
</dbReference>
<dbReference type="InterPro" id="IPR000375">
    <property type="entry name" value="Dynamin_stalk"/>
</dbReference>